<accession>A0AAN0MG10</accession>
<evidence type="ECO:0008006" key="4">
    <source>
        <dbReference type="Google" id="ProtNLM"/>
    </source>
</evidence>
<dbReference type="KEGG" id="yag:AABB28_01360"/>
<feature type="chain" id="PRO_5042859098" description="Glycine zipper domain-containing protein" evidence="1">
    <location>
        <begin position="25"/>
        <end position="247"/>
    </location>
</feature>
<keyword evidence="3" id="KW-1185">Reference proteome</keyword>
<dbReference type="Proteomes" id="UP001451782">
    <property type="component" value="Chromosome"/>
</dbReference>
<dbReference type="EMBL" id="CP151762">
    <property type="protein sequence ID" value="WZU63993.1"/>
    <property type="molecule type" value="Genomic_DNA"/>
</dbReference>
<organism evidence="2 3">
    <name type="scientific">Yoonia algicola</name>
    <dbReference type="NCBI Taxonomy" id="3137368"/>
    <lineage>
        <taxon>Bacteria</taxon>
        <taxon>Pseudomonadati</taxon>
        <taxon>Pseudomonadota</taxon>
        <taxon>Alphaproteobacteria</taxon>
        <taxon>Rhodobacterales</taxon>
        <taxon>Paracoccaceae</taxon>
        <taxon>Yoonia</taxon>
    </lineage>
</organism>
<proteinExistence type="predicted"/>
<reference evidence="2 3" key="1">
    <citation type="submission" date="2024-04" db="EMBL/GenBank/DDBJ databases">
        <title>Phylogenomic analyses of a clade within the roseobacter group suggest taxonomic reassignments of species of the genera Aestuariivita, Citreicella, Loktanella, Nautella, Pelagibaca, Ruegeria, Thalassobius, Thiobacimonas and Tropicibacter, and the proposal o.</title>
        <authorList>
            <person name="Jeon C.O."/>
        </authorList>
    </citation>
    <scope>NUCLEOTIDE SEQUENCE [LARGE SCALE GENOMIC DNA]</scope>
    <source>
        <strain evidence="2 3">G8-12</strain>
    </source>
</reference>
<feature type="signal peptide" evidence="1">
    <location>
        <begin position="1"/>
        <end position="24"/>
    </location>
</feature>
<protein>
    <recommendedName>
        <fullName evidence="4">Glycine zipper domain-containing protein</fullName>
    </recommendedName>
</protein>
<gene>
    <name evidence="2" type="ORF">AABB28_01360</name>
</gene>
<name>A0AAN0MG10_9RHOB</name>
<keyword evidence="1" id="KW-0732">Signal</keyword>
<evidence type="ECO:0000313" key="3">
    <source>
        <dbReference type="Proteomes" id="UP001451782"/>
    </source>
</evidence>
<sequence>MRIRKTFVATTACVAFFLSGCDEAAMNSMGASTNGASSASSSATVARGKTAEERALEREVASLNRQTRDIIVSNTVQGALAGAAVGCVMARMMGEDCVDGALAGGVLGGVAGNQVGQQAAQANADLVRADETLAKLQGIQQKLGGIETNLSAVLSRQNSEVASLRRQLAAGQVSEQAVASRISAINNNRATMANSLQESEMNMVNERAELVSLEQEGGQRFTTTKNAVDSTRSRIRSLRNTVSLVSN</sequence>
<dbReference type="PROSITE" id="PS51257">
    <property type="entry name" value="PROKAR_LIPOPROTEIN"/>
    <property type="match status" value="1"/>
</dbReference>
<dbReference type="RefSeq" id="WP_342070363.1">
    <property type="nucleotide sequence ID" value="NZ_CP151762.1"/>
</dbReference>
<evidence type="ECO:0000313" key="2">
    <source>
        <dbReference type="EMBL" id="WZU63993.1"/>
    </source>
</evidence>
<evidence type="ECO:0000256" key="1">
    <source>
        <dbReference type="SAM" id="SignalP"/>
    </source>
</evidence>
<dbReference type="AlphaFoldDB" id="A0AAN0MG10"/>